<dbReference type="InterPro" id="IPR011990">
    <property type="entry name" value="TPR-like_helical_dom_sf"/>
</dbReference>
<organism evidence="7 8">
    <name type="scientific">Lachancea nothofagi CBS 11611</name>
    <dbReference type="NCBI Taxonomy" id="1266666"/>
    <lineage>
        <taxon>Eukaryota</taxon>
        <taxon>Fungi</taxon>
        <taxon>Dikarya</taxon>
        <taxon>Ascomycota</taxon>
        <taxon>Saccharomycotina</taxon>
        <taxon>Saccharomycetes</taxon>
        <taxon>Saccharomycetales</taxon>
        <taxon>Saccharomycetaceae</taxon>
        <taxon>Lachancea</taxon>
    </lineage>
</organism>
<reference evidence="8" key="1">
    <citation type="submission" date="2016-03" db="EMBL/GenBank/DDBJ databases">
        <authorList>
            <person name="Devillers Hugo."/>
        </authorList>
    </citation>
    <scope>NUCLEOTIDE SEQUENCE [LARGE SCALE GENOMIC DNA]</scope>
</reference>
<evidence type="ECO:0000256" key="5">
    <source>
        <dbReference type="ARBA" id="ARBA00023242"/>
    </source>
</evidence>
<evidence type="ECO:0000256" key="2">
    <source>
        <dbReference type="ARBA" id="ARBA00022664"/>
    </source>
</evidence>
<evidence type="ECO:0000256" key="1">
    <source>
        <dbReference type="ARBA" id="ARBA00004123"/>
    </source>
</evidence>
<dbReference type="GO" id="GO:0030627">
    <property type="term" value="F:pre-mRNA 5'-splice site binding"/>
    <property type="evidence" value="ECO:0007669"/>
    <property type="project" value="TreeGrafter"/>
</dbReference>
<keyword evidence="3" id="KW-0677">Repeat</keyword>
<dbReference type="AlphaFoldDB" id="A0A1G4KCE3"/>
<gene>
    <name evidence="7" type="ORF">LANO_0F14928G</name>
</gene>
<dbReference type="Gene3D" id="1.25.40.10">
    <property type="entry name" value="Tetratricopeptide repeat domain"/>
    <property type="match status" value="2"/>
</dbReference>
<evidence type="ECO:0000313" key="7">
    <source>
        <dbReference type="EMBL" id="SCV02062.1"/>
    </source>
</evidence>
<dbReference type="InterPro" id="IPR003107">
    <property type="entry name" value="HAT"/>
</dbReference>
<proteinExistence type="inferred from homology"/>
<sequence length="624" mass="72741">MITDSKADYSDVLKGLEVGFLRENDDWVNRVTTVNQDDIRSLDGLVKSTEQLVLKYSNPNQSIKSAIQKVFQNVLERYPLLFGYWKRFTAVQYQLNGLESSITVLSHAVDAFPHSLELWCDYLNVLMANNPDKVDQIRINFQIARNLVGFQFLSHSFWDKYIEFENEQGQVDHLADIYKVISRIPLHQYSRYYTAYKEFGQKNSATVQVDEDIDKIFATTQQLVNSVWKYESQISQSFFNLGPLAQKELDNWDQYLSFAAESELVSVELTKSIYQRCLIPCRYYEHFWLRYTRWMESNCDLTSTLEIYERGAAVVPLEQRALRQNYLSFLKKSLRNNKEKVFDIYLLTLAEFSRLYPKDSSFVKDFLITIKKCEFGSNLTQADREILAQQNAYASYLEANVRTYIRKAQRGDTRLQQILNDSSFPVLAIELIKVTQLTLKNTIKTRAYFSEFEKLPQIKNNTSFWLTFYKFLKTTVDLNGLENFVFRLGTEIQIPVVILNDIISDFKSFFLTNVNIDAYEKNVFDGRYKMTIDPLIDLEYKVNNPFWSKPGITLGIESQKKDIKDNGHPGLYLDKPLISNTIIEHDSKAFASGPPPLPVFKNLEKINKPAVHKDYFTRDFMNTT</sequence>
<dbReference type="GO" id="GO:0000243">
    <property type="term" value="C:commitment complex"/>
    <property type="evidence" value="ECO:0007669"/>
    <property type="project" value="TreeGrafter"/>
</dbReference>
<accession>A0A1G4KCE3</accession>
<keyword evidence="2" id="KW-0507">mRNA processing</keyword>
<dbReference type="Pfam" id="PF23241">
    <property type="entry name" value="HAT_PRP39_C"/>
    <property type="match status" value="1"/>
</dbReference>
<dbReference type="EMBL" id="LT598452">
    <property type="protein sequence ID" value="SCV02062.1"/>
    <property type="molecule type" value="Genomic_DNA"/>
</dbReference>
<dbReference type="PANTHER" id="PTHR17204">
    <property type="entry name" value="PRE-MRNA PROCESSING PROTEIN PRP39-RELATED"/>
    <property type="match status" value="1"/>
</dbReference>
<protein>
    <submittedName>
        <fullName evidence="7">LANO_0F14928g1_1</fullName>
    </submittedName>
</protein>
<evidence type="ECO:0000256" key="4">
    <source>
        <dbReference type="ARBA" id="ARBA00023187"/>
    </source>
</evidence>
<evidence type="ECO:0000256" key="3">
    <source>
        <dbReference type="ARBA" id="ARBA00022737"/>
    </source>
</evidence>
<dbReference type="PANTHER" id="PTHR17204:SF5">
    <property type="entry name" value="PRE-MRNA-PROCESSING FACTOR 39"/>
    <property type="match status" value="1"/>
</dbReference>
<evidence type="ECO:0000256" key="6">
    <source>
        <dbReference type="ARBA" id="ARBA00038019"/>
    </source>
</evidence>
<dbReference type="InterPro" id="IPR059164">
    <property type="entry name" value="HAT_PRP39_C"/>
</dbReference>
<dbReference type="GO" id="GO:0000395">
    <property type="term" value="P:mRNA 5'-splice site recognition"/>
    <property type="evidence" value="ECO:0007669"/>
    <property type="project" value="TreeGrafter"/>
</dbReference>
<dbReference type="Proteomes" id="UP000189911">
    <property type="component" value="Chromosome F"/>
</dbReference>
<dbReference type="OrthoDB" id="10265668at2759"/>
<comment type="subcellular location">
    <subcellularLocation>
        <location evidence="1">Nucleus</location>
    </subcellularLocation>
</comment>
<dbReference type="SMART" id="SM00386">
    <property type="entry name" value="HAT"/>
    <property type="match status" value="4"/>
</dbReference>
<keyword evidence="4" id="KW-0508">mRNA splicing</keyword>
<comment type="similarity">
    <text evidence="6">Belongs to the PRP39 family.</text>
</comment>
<dbReference type="GO" id="GO:0005685">
    <property type="term" value="C:U1 snRNP"/>
    <property type="evidence" value="ECO:0007669"/>
    <property type="project" value="TreeGrafter"/>
</dbReference>
<keyword evidence="5" id="KW-0539">Nucleus</keyword>
<dbReference type="GO" id="GO:0071004">
    <property type="term" value="C:U2-type prespliceosome"/>
    <property type="evidence" value="ECO:0007669"/>
    <property type="project" value="TreeGrafter"/>
</dbReference>
<evidence type="ECO:0000313" key="8">
    <source>
        <dbReference type="Proteomes" id="UP000189911"/>
    </source>
</evidence>
<dbReference type="Pfam" id="PF23240">
    <property type="entry name" value="HAT_PRP39_N"/>
    <property type="match status" value="1"/>
</dbReference>
<keyword evidence="8" id="KW-1185">Reference proteome</keyword>
<name>A0A1G4KCE3_9SACH</name>
<dbReference type="SUPFAM" id="SSF48452">
    <property type="entry name" value="TPR-like"/>
    <property type="match status" value="1"/>
</dbReference>